<organism evidence="1 2">
    <name type="scientific">Armillaria solidipes</name>
    <dbReference type="NCBI Taxonomy" id="1076256"/>
    <lineage>
        <taxon>Eukaryota</taxon>
        <taxon>Fungi</taxon>
        <taxon>Dikarya</taxon>
        <taxon>Basidiomycota</taxon>
        <taxon>Agaricomycotina</taxon>
        <taxon>Agaricomycetes</taxon>
        <taxon>Agaricomycetidae</taxon>
        <taxon>Agaricales</taxon>
        <taxon>Marasmiineae</taxon>
        <taxon>Physalacriaceae</taxon>
        <taxon>Armillaria</taxon>
    </lineage>
</organism>
<dbReference type="Proteomes" id="UP000218334">
    <property type="component" value="Unassembled WGS sequence"/>
</dbReference>
<accession>A0A2H3AMS6</accession>
<dbReference type="EMBL" id="KZ293491">
    <property type="protein sequence ID" value="PBK60145.1"/>
    <property type="molecule type" value="Genomic_DNA"/>
</dbReference>
<dbReference type="AlphaFoldDB" id="A0A2H3AMS6"/>
<protein>
    <submittedName>
        <fullName evidence="1">Uncharacterized protein</fullName>
    </submittedName>
</protein>
<dbReference type="STRING" id="1076256.A0A2H3AMS6"/>
<keyword evidence="2" id="KW-1185">Reference proteome</keyword>
<gene>
    <name evidence="1" type="ORF">ARMSODRAFT_966329</name>
</gene>
<evidence type="ECO:0000313" key="1">
    <source>
        <dbReference type="EMBL" id="PBK60145.1"/>
    </source>
</evidence>
<reference evidence="2" key="1">
    <citation type="journal article" date="2017" name="Nat. Ecol. Evol.">
        <title>Genome expansion and lineage-specific genetic innovations in the forest pathogenic fungi Armillaria.</title>
        <authorList>
            <person name="Sipos G."/>
            <person name="Prasanna A.N."/>
            <person name="Walter M.C."/>
            <person name="O'Connor E."/>
            <person name="Balint B."/>
            <person name="Krizsan K."/>
            <person name="Kiss B."/>
            <person name="Hess J."/>
            <person name="Varga T."/>
            <person name="Slot J."/>
            <person name="Riley R."/>
            <person name="Boka B."/>
            <person name="Rigling D."/>
            <person name="Barry K."/>
            <person name="Lee J."/>
            <person name="Mihaltcheva S."/>
            <person name="LaButti K."/>
            <person name="Lipzen A."/>
            <person name="Waldron R."/>
            <person name="Moloney N.M."/>
            <person name="Sperisen C."/>
            <person name="Kredics L."/>
            <person name="Vagvoelgyi C."/>
            <person name="Patrignani A."/>
            <person name="Fitzpatrick D."/>
            <person name="Nagy I."/>
            <person name="Doyle S."/>
            <person name="Anderson J.B."/>
            <person name="Grigoriev I.V."/>
            <person name="Gueldener U."/>
            <person name="Muensterkoetter M."/>
            <person name="Nagy L.G."/>
        </authorList>
    </citation>
    <scope>NUCLEOTIDE SEQUENCE [LARGE SCALE GENOMIC DNA]</scope>
    <source>
        <strain evidence="2">28-4</strain>
    </source>
</reference>
<name>A0A2H3AMS6_9AGAR</name>
<evidence type="ECO:0000313" key="2">
    <source>
        <dbReference type="Proteomes" id="UP000218334"/>
    </source>
</evidence>
<sequence>MRYLQYLLNLKDHHYAHLALTSSRSLYFAGKSSWYGDVQTACERLPFYVRPVPVLADATEIAVYTAEVEKVAETWLLQQLNSTAKLYLIHHRLPSLQVSRCACVCGVLNSQARNRKAEMG</sequence>
<proteinExistence type="predicted"/>